<dbReference type="InterPro" id="IPR042564">
    <property type="entry name" value="CRISPR-Cas6/Csy4_sf"/>
</dbReference>
<organism evidence="1 2">
    <name type="scientific">Sulfurimonas hongkongensis</name>
    <dbReference type="NCBI Taxonomy" id="1172190"/>
    <lineage>
        <taxon>Bacteria</taxon>
        <taxon>Pseudomonadati</taxon>
        <taxon>Campylobacterota</taxon>
        <taxon>Epsilonproteobacteria</taxon>
        <taxon>Campylobacterales</taxon>
        <taxon>Sulfurimonadaceae</taxon>
        <taxon>Sulfurimonas</taxon>
    </lineage>
</organism>
<dbReference type="NCBIfam" id="TIGR02563">
    <property type="entry name" value="cas_Csy4"/>
    <property type="match status" value="1"/>
</dbReference>
<accession>T0KFL0</accession>
<dbReference type="Proteomes" id="UP000015520">
    <property type="component" value="Unassembled WGS sequence"/>
</dbReference>
<dbReference type="STRING" id="1172190.M947_09695"/>
<dbReference type="OrthoDB" id="259831at2"/>
<proteinExistence type="predicted"/>
<evidence type="ECO:0000313" key="2">
    <source>
        <dbReference type="Proteomes" id="UP000015520"/>
    </source>
</evidence>
<name>T0KFL0_9BACT</name>
<dbReference type="PATRIC" id="fig|1172190.3.peg.1873"/>
<dbReference type="RefSeq" id="WP_021288184.1">
    <property type="nucleotide sequence ID" value="NZ_AUPZ01000013.1"/>
</dbReference>
<dbReference type="CDD" id="cd09739">
    <property type="entry name" value="Cas6_I-F"/>
    <property type="match status" value="1"/>
</dbReference>
<dbReference type="Gene3D" id="3.30.70.2540">
    <property type="entry name" value="CRISPR-associated endoribonuclease Cas6/Csy4"/>
    <property type="match status" value="1"/>
</dbReference>
<protein>
    <recommendedName>
        <fullName evidence="3">CRISPR-associated protein Csy4</fullName>
    </recommendedName>
</protein>
<evidence type="ECO:0008006" key="3">
    <source>
        <dbReference type="Google" id="ProtNLM"/>
    </source>
</evidence>
<comment type="caution">
    <text evidence="1">The sequence shown here is derived from an EMBL/GenBank/DDBJ whole genome shotgun (WGS) entry which is preliminary data.</text>
</comment>
<dbReference type="GO" id="GO:0004519">
    <property type="term" value="F:endonuclease activity"/>
    <property type="evidence" value="ECO:0007669"/>
    <property type="project" value="InterPro"/>
</dbReference>
<keyword evidence="2" id="KW-1185">Reference proteome</keyword>
<evidence type="ECO:0000313" key="1">
    <source>
        <dbReference type="EMBL" id="EQB35544.1"/>
    </source>
</evidence>
<dbReference type="GO" id="GO:0043571">
    <property type="term" value="P:maintenance of CRISPR repeat elements"/>
    <property type="evidence" value="ECO:0007669"/>
    <property type="project" value="InterPro"/>
</dbReference>
<dbReference type="InterPro" id="IPR013396">
    <property type="entry name" value="CRISPR-assoc_prot_Csy4"/>
</dbReference>
<dbReference type="EMBL" id="AUPZ01000013">
    <property type="protein sequence ID" value="EQB35544.1"/>
    <property type="molecule type" value="Genomic_DNA"/>
</dbReference>
<sequence length="191" mass="22119">MKYYIDIKLLGDTEISLGFIWQKVYAQMHLALVEHKDSDGMCRVGFAFPHYKEVFPLGDTLRLFSDAKEELSSLNTHERLKNLLDYVTISEIKKVPLNIGEYATFSRKQFKSNPIRLARRYAKRHEKTLEEALDVYSGMSAQETKLPFVMMKSNSSNQQMKIFIEKNICLKEQKGLFNPYGLSKTSTVPCF</sequence>
<gene>
    <name evidence="1" type="ORF">M947_09695</name>
</gene>
<dbReference type="eggNOG" id="ENOG5032RVU">
    <property type="taxonomic scope" value="Bacteria"/>
</dbReference>
<dbReference type="Pfam" id="PF09618">
    <property type="entry name" value="Cas_Csy4"/>
    <property type="match status" value="1"/>
</dbReference>
<dbReference type="AlphaFoldDB" id="T0KFL0"/>
<reference evidence="1 2" key="1">
    <citation type="submission" date="2013-07" db="EMBL/GenBank/DDBJ databases">
        <title>Sulfurimonas hongkongensis AST-10 Genome Sequencing.</title>
        <authorList>
            <person name="Cai L."/>
            <person name="Zhang T."/>
        </authorList>
    </citation>
    <scope>NUCLEOTIDE SEQUENCE [LARGE SCALE GENOMIC DNA]</scope>
    <source>
        <strain evidence="1 2">AST-10</strain>
    </source>
</reference>